<reference evidence="3 5" key="2">
    <citation type="submission" date="2023-07" db="EMBL/GenBank/DDBJ databases">
        <title>Sequencing the genomes of 1000 actinobacteria strains.</title>
        <authorList>
            <person name="Klenk H.-P."/>
        </authorList>
    </citation>
    <scope>NUCLEOTIDE SEQUENCE [LARGE SCALE GENOMIC DNA]</scope>
    <source>
        <strain evidence="3 5">DSM 44724</strain>
    </source>
</reference>
<feature type="region of interest" description="Disordered" evidence="1">
    <location>
        <begin position="39"/>
        <end position="58"/>
    </location>
</feature>
<evidence type="ECO:0000256" key="1">
    <source>
        <dbReference type="SAM" id="MobiDB-lite"/>
    </source>
</evidence>
<evidence type="ECO:0000313" key="3">
    <source>
        <dbReference type="EMBL" id="MDR7337987.1"/>
    </source>
</evidence>
<organism evidence="2 4">
    <name type="scientific">Glycomyces lechevalierae</name>
    <dbReference type="NCBI Taxonomy" id="256034"/>
    <lineage>
        <taxon>Bacteria</taxon>
        <taxon>Bacillati</taxon>
        <taxon>Actinomycetota</taxon>
        <taxon>Actinomycetes</taxon>
        <taxon>Glycomycetales</taxon>
        <taxon>Glycomycetaceae</taxon>
        <taxon>Glycomyces</taxon>
    </lineage>
</organism>
<dbReference type="Proteomes" id="UP001145799">
    <property type="component" value="Unassembled WGS sequence"/>
</dbReference>
<dbReference type="RefSeq" id="WP_270124173.1">
    <property type="nucleotide sequence ID" value="NZ_BAAAOM010000007.1"/>
</dbReference>
<comment type="caution">
    <text evidence="2">The sequence shown here is derived from an EMBL/GenBank/DDBJ whole genome shotgun (WGS) entry which is preliminary data.</text>
</comment>
<evidence type="ECO:0000313" key="2">
    <source>
        <dbReference type="EMBL" id="MDA1387670.1"/>
    </source>
</evidence>
<proteinExistence type="predicted"/>
<gene>
    <name evidence="3" type="ORF">J2S69_001706</name>
    <name evidence="2" type="ORF">O2L01_21945</name>
</gene>
<dbReference type="AlphaFoldDB" id="A0A9X3PLX3"/>
<feature type="compositionally biased region" description="Basic and acidic residues" evidence="1">
    <location>
        <begin position="47"/>
        <end position="58"/>
    </location>
</feature>
<protein>
    <submittedName>
        <fullName evidence="2">Uncharacterized protein</fullName>
    </submittedName>
</protein>
<dbReference type="Proteomes" id="UP001183604">
    <property type="component" value="Unassembled WGS sequence"/>
</dbReference>
<dbReference type="EMBL" id="JAPZVQ010000018">
    <property type="protein sequence ID" value="MDA1387670.1"/>
    <property type="molecule type" value="Genomic_DNA"/>
</dbReference>
<sequence>MGAGDINIRVVGELREEIDVRTLAATLVDAAFAVAERDDESELLAGHTDDDDRKADGS</sequence>
<evidence type="ECO:0000313" key="4">
    <source>
        <dbReference type="Proteomes" id="UP001145799"/>
    </source>
</evidence>
<reference evidence="2" key="1">
    <citation type="submission" date="2022-12" db="EMBL/GenBank/DDBJ databases">
        <title>Gycomyces niveus sp.nov., a novel actinomycete isolated from soil in Shouguang.</title>
        <authorList>
            <person name="Yang X."/>
        </authorList>
    </citation>
    <scope>NUCLEOTIDE SEQUENCE</scope>
    <source>
        <strain evidence="2">DSM 44724</strain>
    </source>
</reference>
<name>A0A9X3PLX3_9ACTN</name>
<keyword evidence="5" id="KW-1185">Reference proteome</keyword>
<dbReference type="EMBL" id="JAVDYD010000001">
    <property type="protein sequence ID" value="MDR7337987.1"/>
    <property type="molecule type" value="Genomic_DNA"/>
</dbReference>
<evidence type="ECO:0000313" key="5">
    <source>
        <dbReference type="Proteomes" id="UP001183604"/>
    </source>
</evidence>
<accession>A0A9X3PLX3</accession>